<sequence>MGLQAKGTPCQYKNLIPKQGKILDLGVGEGRNALYFAGNGHTVEGVDFSSKAIERCRKLADEAGLTILTVTEDLRKFQIKENSYSLIILSNILNFFNQEEISGIVQAAKDGLVEHGLIYINAFDTSDPGYAKSKKEYEEISPNTFYRPHSDSYMHFLQRLFS</sequence>
<evidence type="ECO:0000313" key="4">
    <source>
        <dbReference type="Proteomes" id="UP000325182"/>
    </source>
</evidence>
<dbReference type="Proteomes" id="UP000325182">
    <property type="component" value="Unassembled WGS sequence"/>
</dbReference>
<gene>
    <name evidence="3" type="ORF">FZC84_00210</name>
</gene>
<keyword evidence="1 3" id="KW-0808">Transferase</keyword>
<comment type="caution">
    <text evidence="3">The sequence shown here is derived from an EMBL/GenBank/DDBJ whole genome shotgun (WGS) entry which is preliminary data.</text>
</comment>
<dbReference type="EMBL" id="VTEG01000001">
    <property type="protein sequence ID" value="TYS01130.1"/>
    <property type="molecule type" value="Genomic_DNA"/>
</dbReference>
<dbReference type="AlphaFoldDB" id="A0A5D4MH23"/>
<dbReference type="Gene3D" id="3.40.50.150">
    <property type="entry name" value="Vaccinia Virus protein VP39"/>
    <property type="match status" value="1"/>
</dbReference>
<dbReference type="PANTHER" id="PTHR43861">
    <property type="entry name" value="TRANS-ACONITATE 2-METHYLTRANSFERASE-RELATED"/>
    <property type="match status" value="1"/>
</dbReference>
<dbReference type="Pfam" id="PF13649">
    <property type="entry name" value="Methyltransf_25"/>
    <property type="match status" value="1"/>
</dbReference>
<evidence type="ECO:0000259" key="2">
    <source>
        <dbReference type="Pfam" id="PF13649"/>
    </source>
</evidence>
<dbReference type="RefSeq" id="WP_148952512.1">
    <property type="nucleotide sequence ID" value="NZ_VTEG01000001.1"/>
</dbReference>
<dbReference type="CDD" id="cd02440">
    <property type="entry name" value="AdoMet_MTases"/>
    <property type="match status" value="1"/>
</dbReference>
<evidence type="ECO:0000256" key="1">
    <source>
        <dbReference type="ARBA" id="ARBA00022679"/>
    </source>
</evidence>
<protein>
    <submittedName>
        <fullName evidence="3">Class I SAM-dependent methyltransferase</fullName>
    </submittedName>
</protein>
<dbReference type="InterPro" id="IPR041698">
    <property type="entry name" value="Methyltransf_25"/>
</dbReference>
<feature type="domain" description="Methyltransferase" evidence="2">
    <location>
        <begin position="22"/>
        <end position="116"/>
    </location>
</feature>
<reference evidence="3 4" key="1">
    <citation type="submission" date="2019-08" db="EMBL/GenBank/DDBJ databases">
        <title>Bacillus genomes from the desert of Cuatro Cienegas, Coahuila.</title>
        <authorList>
            <person name="Olmedo-Alvarez G."/>
        </authorList>
    </citation>
    <scope>NUCLEOTIDE SEQUENCE [LARGE SCALE GENOMIC DNA]</scope>
    <source>
        <strain evidence="3 4">CH128b_4D</strain>
    </source>
</reference>
<keyword evidence="3" id="KW-0489">Methyltransferase</keyword>
<evidence type="ECO:0000313" key="3">
    <source>
        <dbReference type="EMBL" id="TYS01130.1"/>
    </source>
</evidence>
<dbReference type="GO" id="GO:0008168">
    <property type="term" value="F:methyltransferase activity"/>
    <property type="evidence" value="ECO:0007669"/>
    <property type="project" value="UniProtKB-KW"/>
</dbReference>
<dbReference type="SUPFAM" id="SSF53335">
    <property type="entry name" value="S-adenosyl-L-methionine-dependent methyltransferases"/>
    <property type="match status" value="1"/>
</dbReference>
<dbReference type="InterPro" id="IPR029063">
    <property type="entry name" value="SAM-dependent_MTases_sf"/>
</dbReference>
<accession>A0A5D4MH23</accession>
<dbReference type="GO" id="GO:0032259">
    <property type="term" value="P:methylation"/>
    <property type="evidence" value="ECO:0007669"/>
    <property type="project" value="UniProtKB-KW"/>
</dbReference>
<organism evidence="3 4">
    <name type="scientific">Rossellomorea vietnamensis</name>
    <dbReference type="NCBI Taxonomy" id="218284"/>
    <lineage>
        <taxon>Bacteria</taxon>
        <taxon>Bacillati</taxon>
        <taxon>Bacillota</taxon>
        <taxon>Bacilli</taxon>
        <taxon>Bacillales</taxon>
        <taxon>Bacillaceae</taxon>
        <taxon>Rossellomorea</taxon>
    </lineage>
</organism>
<proteinExistence type="predicted"/>
<name>A0A5D4MH23_9BACI</name>
<dbReference type="PANTHER" id="PTHR43861:SF3">
    <property type="entry name" value="PUTATIVE (AFU_ORTHOLOGUE AFUA_2G14390)-RELATED"/>
    <property type="match status" value="1"/>
</dbReference>